<reference evidence="1 2" key="1">
    <citation type="submission" date="2014-04" db="EMBL/GenBank/DDBJ databases">
        <authorList>
            <consortium name="DOE Joint Genome Institute"/>
            <person name="Kuo A."/>
            <person name="Gay G."/>
            <person name="Dore J."/>
            <person name="Kohler A."/>
            <person name="Nagy L.G."/>
            <person name="Floudas D."/>
            <person name="Copeland A."/>
            <person name="Barry K.W."/>
            <person name="Cichocki N."/>
            <person name="Veneault-Fourrey C."/>
            <person name="LaButti K."/>
            <person name="Lindquist E.A."/>
            <person name="Lipzen A."/>
            <person name="Lundell T."/>
            <person name="Morin E."/>
            <person name="Murat C."/>
            <person name="Sun H."/>
            <person name="Tunlid A."/>
            <person name="Henrissat B."/>
            <person name="Grigoriev I.V."/>
            <person name="Hibbett D.S."/>
            <person name="Martin F."/>
            <person name="Nordberg H.P."/>
            <person name="Cantor M.N."/>
            <person name="Hua S.X."/>
        </authorList>
    </citation>
    <scope>NUCLEOTIDE SEQUENCE [LARGE SCALE GENOMIC DNA]</scope>
    <source>
        <strain evidence="2">h7</strain>
    </source>
</reference>
<evidence type="ECO:0000313" key="1">
    <source>
        <dbReference type="EMBL" id="KIM37324.1"/>
    </source>
</evidence>
<dbReference type="AlphaFoldDB" id="A0A0C3BZ54"/>
<gene>
    <name evidence="1" type="ORF">M413DRAFT_277429</name>
</gene>
<proteinExistence type="predicted"/>
<keyword evidence="2" id="KW-1185">Reference proteome</keyword>
<protein>
    <submittedName>
        <fullName evidence="1">Uncharacterized protein</fullName>
    </submittedName>
</protein>
<dbReference type="EMBL" id="KN831798">
    <property type="protein sequence ID" value="KIM37324.1"/>
    <property type="molecule type" value="Genomic_DNA"/>
</dbReference>
<reference evidence="2" key="2">
    <citation type="submission" date="2015-01" db="EMBL/GenBank/DDBJ databases">
        <title>Evolutionary Origins and Diversification of the Mycorrhizal Mutualists.</title>
        <authorList>
            <consortium name="DOE Joint Genome Institute"/>
            <consortium name="Mycorrhizal Genomics Consortium"/>
            <person name="Kohler A."/>
            <person name="Kuo A."/>
            <person name="Nagy L.G."/>
            <person name="Floudas D."/>
            <person name="Copeland A."/>
            <person name="Barry K.W."/>
            <person name="Cichocki N."/>
            <person name="Veneault-Fourrey C."/>
            <person name="LaButti K."/>
            <person name="Lindquist E.A."/>
            <person name="Lipzen A."/>
            <person name="Lundell T."/>
            <person name="Morin E."/>
            <person name="Murat C."/>
            <person name="Riley R."/>
            <person name="Ohm R."/>
            <person name="Sun H."/>
            <person name="Tunlid A."/>
            <person name="Henrissat B."/>
            <person name="Grigoriev I.V."/>
            <person name="Hibbett D.S."/>
            <person name="Martin F."/>
        </authorList>
    </citation>
    <scope>NUCLEOTIDE SEQUENCE [LARGE SCALE GENOMIC DNA]</scope>
    <source>
        <strain evidence="2">h7</strain>
    </source>
</reference>
<accession>A0A0C3BZ54</accession>
<sequence>MGHSIVLVIFFHDNLFFSIVFQRSINRVSSDITNVSNYSLEWPEQRILVLLQVLIRTRK</sequence>
<dbReference type="HOGENOM" id="CLU_2961036_0_0_1"/>
<organism evidence="1 2">
    <name type="scientific">Hebeloma cylindrosporum</name>
    <dbReference type="NCBI Taxonomy" id="76867"/>
    <lineage>
        <taxon>Eukaryota</taxon>
        <taxon>Fungi</taxon>
        <taxon>Dikarya</taxon>
        <taxon>Basidiomycota</taxon>
        <taxon>Agaricomycotina</taxon>
        <taxon>Agaricomycetes</taxon>
        <taxon>Agaricomycetidae</taxon>
        <taxon>Agaricales</taxon>
        <taxon>Agaricineae</taxon>
        <taxon>Hymenogastraceae</taxon>
        <taxon>Hebeloma</taxon>
    </lineage>
</organism>
<evidence type="ECO:0000313" key="2">
    <source>
        <dbReference type="Proteomes" id="UP000053424"/>
    </source>
</evidence>
<name>A0A0C3BZ54_HEBCY</name>
<dbReference type="Proteomes" id="UP000053424">
    <property type="component" value="Unassembled WGS sequence"/>
</dbReference>